<dbReference type="Pfam" id="PF03354">
    <property type="entry name" value="TerL_ATPase"/>
    <property type="match status" value="1"/>
</dbReference>
<proteinExistence type="predicted"/>
<dbReference type="InterPro" id="IPR046461">
    <property type="entry name" value="TerL_ATPase"/>
</dbReference>
<accession>A0A2U1CR65</accession>
<organism evidence="3 4">
    <name type="scientific">Pusillimonas noertemannii</name>
    <dbReference type="NCBI Taxonomy" id="305977"/>
    <lineage>
        <taxon>Bacteria</taxon>
        <taxon>Pseudomonadati</taxon>
        <taxon>Pseudomonadota</taxon>
        <taxon>Betaproteobacteria</taxon>
        <taxon>Burkholderiales</taxon>
        <taxon>Alcaligenaceae</taxon>
        <taxon>Pusillimonas</taxon>
    </lineage>
</organism>
<dbReference type="OrthoDB" id="9760250at2"/>
<dbReference type="AlphaFoldDB" id="A0A2U1CR65"/>
<dbReference type="Pfam" id="PF20441">
    <property type="entry name" value="TerL_nuclease"/>
    <property type="match status" value="1"/>
</dbReference>
<protein>
    <submittedName>
        <fullName evidence="3">Phage terminase large subunit-like protein</fullName>
    </submittedName>
</protein>
<reference evidence="3 4" key="1">
    <citation type="submission" date="2018-04" db="EMBL/GenBank/DDBJ databases">
        <title>Genomic Encyclopedia of Type Strains, Phase IV (KMG-IV): sequencing the most valuable type-strain genomes for metagenomic binning, comparative biology and taxonomic classification.</title>
        <authorList>
            <person name="Goeker M."/>
        </authorList>
    </citation>
    <scope>NUCLEOTIDE SEQUENCE [LARGE SCALE GENOMIC DNA]</scope>
    <source>
        <strain evidence="3 4">DSM 10065</strain>
    </source>
</reference>
<dbReference type="EMBL" id="QEKO01000001">
    <property type="protein sequence ID" value="PVY68376.1"/>
    <property type="molecule type" value="Genomic_DNA"/>
</dbReference>
<dbReference type="Gene3D" id="3.40.50.300">
    <property type="entry name" value="P-loop containing nucleotide triphosphate hydrolases"/>
    <property type="match status" value="1"/>
</dbReference>
<evidence type="ECO:0000259" key="2">
    <source>
        <dbReference type="Pfam" id="PF20441"/>
    </source>
</evidence>
<name>A0A2U1CR65_9BURK</name>
<dbReference type="InterPro" id="IPR005021">
    <property type="entry name" value="Terminase_largesu-like"/>
</dbReference>
<feature type="domain" description="Terminase large subunit-like endonuclease" evidence="2">
    <location>
        <begin position="253"/>
        <end position="483"/>
    </location>
</feature>
<gene>
    <name evidence="3" type="ORF">C7440_0773</name>
</gene>
<dbReference type="PANTHER" id="PTHR41287">
    <property type="match status" value="1"/>
</dbReference>
<keyword evidence="4" id="KW-1185">Reference proteome</keyword>
<evidence type="ECO:0000313" key="4">
    <source>
        <dbReference type="Proteomes" id="UP000246145"/>
    </source>
</evidence>
<dbReference type="Proteomes" id="UP000246145">
    <property type="component" value="Unassembled WGS sequence"/>
</dbReference>
<dbReference type="PANTHER" id="PTHR41287:SF1">
    <property type="entry name" value="PROTEIN YMFN"/>
    <property type="match status" value="1"/>
</dbReference>
<dbReference type="RefSeq" id="WP_116517536.1">
    <property type="nucleotide sequence ID" value="NZ_JACCEX010000001.1"/>
</dbReference>
<dbReference type="GO" id="GO:0004519">
    <property type="term" value="F:endonuclease activity"/>
    <property type="evidence" value="ECO:0007669"/>
    <property type="project" value="InterPro"/>
</dbReference>
<evidence type="ECO:0000259" key="1">
    <source>
        <dbReference type="Pfam" id="PF03354"/>
    </source>
</evidence>
<dbReference type="InterPro" id="IPR046462">
    <property type="entry name" value="TerL_nuclease"/>
</dbReference>
<sequence>MSGKQVIDFIESLKVPEGPRAGKQVKLAPFQKQFIRGAMAPKVLMGVLSVGRGNGKSTLTAGIALGSLLGVWDDQPRREILVAARTRDQAQIVFQYVAGLTTGLPEEQQEQLTFRRGQRLEIEYGDGHILRCISADPKNALGTSPTLAVMDERGHWPDDKGDALEAALLSGLGKRGGKCLMISTSAANDSHSFSQWLDNPPAGCYVQEHRPAPGIPADDVASIIEANPGAKHGIGSSIAWLVAQAQRSIARGGSALSTFRLYNRNERVSGERRDMLLSVDEWLDCEVSELPPREGACIVGIDLGGSASMSAAVFYWPNTHRLEAIGAFPCNPGLADRGVRDGVRDRYVEMQDRGELLTMGDKVVPAGQFLQAIMTHLDGAAAACFTADRYRQAEFIDAMNAASVRVPVVWRGMGWRDGAEDVERFRKSIFDGEVQSLPSLLLRSAFSDAVTIQDVSGNSKLAKARSAGRIDAAAAAILAVAEGARRKARPIAQSKVPQWA</sequence>
<feature type="domain" description="Terminase large subunit-like ATPase" evidence="1">
    <location>
        <begin position="45"/>
        <end position="192"/>
    </location>
</feature>
<comment type="caution">
    <text evidence="3">The sequence shown here is derived from an EMBL/GenBank/DDBJ whole genome shotgun (WGS) entry which is preliminary data.</text>
</comment>
<dbReference type="InterPro" id="IPR027417">
    <property type="entry name" value="P-loop_NTPase"/>
</dbReference>
<evidence type="ECO:0000313" key="3">
    <source>
        <dbReference type="EMBL" id="PVY68376.1"/>
    </source>
</evidence>